<keyword evidence="5 14" id="KW-0547">Nucleotide-binding</keyword>
<feature type="domain" description="DOD-type homing endonuclease" evidence="15">
    <location>
        <begin position="346"/>
        <end position="488"/>
    </location>
</feature>
<dbReference type="SUPFAM" id="SSF48024">
    <property type="entry name" value="N-terminal domain of DnaB helicase"/>
    <property type="match status" value="1"/>
</dbReference>
<dbReference type="GO" id="GO:0003678">
    <property type="term" value="F:DNA helicase activity"/>
    <property type="evidence" value="ECO:0007669"/>
    <property type="project" value="UniProtKB-EC"/>
</dbReference>
<dbReference type="InterPro" id="IPR027417">
    <property type="entry name" value="P-loop_NTPase"/>
</dbReference>
<evidence type="ECO:0000256" key="13">
    <source>
        <dbReference type="NCBIfam" id="TIGR00665"/>
    </source>
</evidence>
<keyword evidence="8 14" id="KW-0067">ATP-binding</keyword>
<dbReference type="GO" id="GO:0016787">
    <property type="term" value="F:hydrolase activity"/>
    <property type="evidence" value="ECO:0007669"/>
    <property type="project" value="UniProtKB-KW"/>
</dbReference>
<keyword evidence="18" id="KW-1185">Reference proteome</keyword>
<dbReference type="Pfam" id="PF03796">
    <property type="entry name" value="DnaB_C"/>
    <property type="match status" value="2"/>
</dbReference>
<gene>
    <name evidence="17" type="primary">dnaB</name>
    <name evidence="17" type="ORF">HKT17_06230</name>
</gene>
<dbReference type="Gene3D" id="3.40.50.300">
    <property type="entry name" value="P-loop containing nucleotide triphosphate hydrolases"/>
    <property type="match status" value="2"/>
</dbReference>
<sequence length="812" mass="90205">MSENRLTEQEMTGLRVPPHSLESEQSVVGGLLLDNQAWDKIGDVIRAEDFYRYDHRVIFEHIAKLIDGSKPADVITVYESLQSSGKAEDVGGLAYLNTLATNTPSAANIRRYAEIVRDRAVLRRLITISDDIATTALNPQGKDTKTILDEAESKIFKIAEDGARGAGGFQELQPVLSKVVERIDELYHRDSTSDITGISTGFVDLDGKTSGLQPGDLIIVAGRPSMGKAQPLDALVKTPSGWVTMGELRVGDALASMDGKSSLVTGVFPQGEKQIYKVVFSDGRSAECCDEHLWRVMHRDWAEPRVISTKRLTEMLGCVRYKNRLWIDTVTGDFGHNDVLPIDPWVLGALLGDGTLAFSHSSVMFSTKSEELVHRMNALLGHDMELVHAQAYDYRVVWKGRMLANGARTSQPSYFRQALNDLGVLGCVSHNKFIPEHYLKANKAARLALLQGLLDTDGWIESWGSIRFATVSEQLANDVAYLARSLGGFCSIATKNTHYTSKGEPKEGRLAYVLNMSFADGQQVFTLEEKKARLRTDWQRTRRITFQSIEPVRMAQAQCISVSHPTRTYITNDFVVTHNTAFSLNIGEHVAVEEGHAVAVFSMEMGATQLAMRLLGSVGRLDQHRLRTGRLTDEDWPRLTYAVEKMQNAQLFIDETPALSSMEVRARCRRLARQCGQLGLVIIDYLQLMGSSSPGENRATEISEISRSLKGLAKELNCPVIALSQLNRSLEQRPNKRPVMSDLRESGAIEQDADVILFIYRDEVYNPDSPDKGTAEIIIGKQRNGPIGTVRVTFLGMYTKFENYAGMQPEGE</sequence>
<dbReference type="PROSITE" id="PS51199">
    <property type="entry name" value="SF4_HELICASE"/>
    <property type="match status" value="2"/>
</dbReference>
<dbReference type="PANTHER" id="PTHR30153:SF2">
    <property type="entry name" value="REPLICATIVE DNA HELICASE"/>
    <property type="match status" value="1"/>
</dbReference>
<evidence type="ECO:0000256" key="1">
    <source>
        <dbReference type="ARBA" id="ARBA00008428"/>
    </source>
</evidence>
<evidence type="ECO:0000256" key="4">
    <source>
        <dbReference type="ARBA" id="ARBA00022737"/>
    </source>
</evidence>
<evidence type="ECO:0000259" key="16">
    <source>
        <dbReference type="PROSITE" id="PS51199"/>
    </source>
</evidence>
<dbReference type="InterPro" id="IPR036185">
    <property type="entry name" value="DNA_heli_DnaB-like_N_sf"/>
</dbReference>
<dbReference type="InterPro" id="IPR016136">
    <property type="entry name" value="DNA_helicase_N/primase_C"/>
</dbReference>
<proteinExistence type="inferred from homology"/>
<evidence type="ECO:0000256" key="3">
    <source>
        <dbReference type="ARBA" id="ARBA00022705"/>
    </source>
</evidence>
<keyword evidence="10" id="KW-0413">Isomerase</keyword>
<keyword evidence="2 14" id="KW-0639">Primosome</keyword>
<dbReference type="Gene3D" id="2.170.16.10">
    <property type="entry name" value="Hedgehog/Intein (Hint) domain"/>
    <property type="match status" value="1"/>
</dbReference>
<dbReference type="Gene3D" id="3.10.28.10">
    <property type="entry name" value="Homing endonucleases"/>
    <property type="match status" value="1"/>
</dbReference>
<comment type="catalytic activity">
    <reaction evidence="12 14">
        <text>ATP + H2O = ADP + phosphate + H(+)</text>
        <dbReference type="Rhea" id="RHEA:13065"/>
        <dbReference type="ChEBI" id="CHEBI:15377"/>
        <dbReference type="ChEBI" id="CHEBI:15378"/>
        <dbReference type="ChEBI" id="CHEBI:30616"/>
        <dbReference type="ChEBI" id="CHEBI:43474"/>
        <dbReference type="ChEBI" id="CHEBI:456216"/>
        <dbReference type="EC" id="5.6.2.3"/>
    </reaction>
</comment>
<evidence type="ECO:0000256" key="9">
    <source>
        <dbReference type="ARBA" id="ARBA00023125"/>
    </source>
</evidence>
<protein>
    <recommendedName>
        <fullName evidence="13 14">Replicative DNA helicase</fullName>
        <ecNumber evidence="13 14">5.6.2.3</ecNumber>
    </recommendedName>
</protein>
<keyword evidence="9 14" id="KW-0238">DNA-binding</keyword>
<evidence type="ECO:0000256" key="2">
    <source>
        <dbReference type="ARBA" id="ARBA00022515"/>
    </source>
</evidence>
<evidence type="ECO:0000256" key="5">
    <source>
        <dbReference type="ARBA" id="ARBA00022741"/>
    </source>
</evidence>
<keyword evidence="7 14" id="KW-0347">Helicase</keyword>
<evidence type="ECO:0000313" key="17">
    <source>
        <dbReference type="EMBL" id="QJR29338.1"/>
    </source>
</evidence>
<evidence type="ECO:0000256" key="12">
    <source>
        <dbReference type="ARBA" id="ARBA00048954"/>
    </source>
</evidence>
<dbReference type="PRINTS" id="PR00379">
    <property type="entry name" value="INTEIN"/>
</dbReference>
<dbReference type="NCBIfam" id="TIGR00665">
    <property type="entry name" value="DnaB"/>
    <property type="match status" value="1"/>
</dbReference>
<dbReference type="InterPro" id="IPR007693">
    <property type="entry name" value="DNA_helicase_DnaB-like_N"/>
</dbReference>
<evidence type="ECO:0000259" key="15">
    <source>
        <dbReference type="PROSITE" id="PS50819"/>
    </source>
</evidence>
<dbReference type="Pfam" id="PF00772">
    <property type="entry name" value="DnaB"/>
    <property type="match status" value="1"/>
</dbReference>
<organism evidence="17 18">
    <name type="scientific">Limnobacter profundi</name>
    <dbReference type="NCBI Taxonomy" id="2732163"/>
    <lineage>
        <taxon>Bacteria</taxon>
        <taxon>Pseudomonadati</taxon>
        <taxon>Pseudomonadota</taxon>
        <taxon>Betaproteobacteria</taxon>
        <taxon>Burkholderiales</taxon>
        <taxon>Burkholderiaceae</taxon>
        <taxon>Limnobacter</taxon>
    </lineage>
</organism>
<dbReference type="InterPro" id="IPR004042">
    <property type="entry name" value="Intein_endonuc_central"/>
</dbReference>
<evidence type="ECO:0000256" key="11">
    <source>
        <dbReference type="ARBA" id="ARBA00044940"/>
    </source>
</evidence>
<accession>A0ABX6N4L2</accession>
<dbReference type="Pfam" id="PF14528">
    <property type="entry name" value="LAGLIDADG_3"/>
    <property type="match status" value="1"/>
</dbReference>
<evidence type="ECO:0000256" key="8">
    <source>
        <dbReference type="ARBA" id="ARBA00022840"/>
    </source>
</evidence>
<keyword evidence="6 14" id="KW-0378">Hydrolase</keyword>
<dbReference type="InterPro" id="IPR036844">
    <property type="entry name" value="Hint_dom_sf"/>
</dbReference>
<dbReference type="InterPro" id="IPR007694">
    <property type="entry name" value="DNA_helicase_DnaB-like_C"/>
</dbReference>
<comment type="function">
    <text evidence="14">The main replicative DNA helicase, it participates in initiation and elongation during chromosome replication. Travels ahead of the DNA replisome, separating dsDNA into templates for DNA synthesis. A processive ATP-dependent 5'-3' DNA helicase it has DNA-dependent ATPase activity.</text>
</comment>
<dbReference type="CDD" id="cd00984">
    <property type="entry name" value="DnaB_C"/>
    <property type="match status" value="1"/>
</dbReference>
<dbReference type="InterPro" id="IPR006142">
    <property type="entry name" value="INTEIN"/>
</dbReference>
<comment type="similarity">
    <text evidence="1 14">Belongs to the helicase family. DnaB subfamily.</text>
</comment>
<dbReference type="Gene3D" id="1.10.860.10">
    <property type="entry name" value="DNAb Helicase, Chain A"/>
    <property type="match status" value="1"/>
</dbReference>
<dbReference type="InterPro" id="IPR027434">
    <property type="entry name" value="Homing_endonucl"/>
</dbReference>
<evidence type="ECO:0000256" key="10">
    <source>
        <dbReference type="ARBA" id="ARBA00023235"/>
    </source>
</evidence>
<reference evidence="17 18" key="1">
    <citation type="submission" date="2020-05" db="EMBL/GenBank/DDBJ databases">
        <title>Compete genome of Limnobacter sp. SAORIC-580.</title>
        <authorList>
            <person name="Song J."/>
            <person name="Cho J.-C."/>
        </authorList>
    </citation>
    <scope>NUCLEOTIDE SEQUENCE [LARGE SCALE GENOMIC DNA]</scope>
    <source>
        <strain evidence="17 18">SAORIC-580</strain>
    </source>
</reference>
<dbReference type="EC" id="5.6.2.3" evidence="13 14"/>
<dbReference type="PROSITE" id="PS50819">
    <property type="entry name" value="INTEIN_ENDONUCLEASE"/>
    <property type="match status" value="1"/>
</dbReference>
<evidence type="ECO:0000256" key="7">
    <source>
        <dbReference type="ARBA" id="ARBA00022806"/>
    </source>
</evidence>
<dbReference type="SUPFAM" id="SSF55608">
    <property type="entry name" value="Homing endonucleases"/>
    <property type="match status" value="1"/>
</dbReference>
<feature type="domain" description="SF4 helicase" evidence="16">
    <location>
        <begin position="191"/>
        <end position="228"/>
    </location>
</feature>
<dbReference type="InterPro" id="IPR007692">
    <property type="entry name" value="DNA_helicase_DnaB"/>
</dbReference>
<evidence type="ECO:0000313" key="18">
    <source>
        <dbReference type="Proteomes" id="UP000501130"/>
    </source>
</evidence>
<dbReference type="SUPFAM" id="SSF52540">
    <property type="entry name" value="P-loop containing nucleoside triphosphate hydrolases"/>
    <property type="match status" value="2"/>
</dbReference>
<evidence type="ECO:0000256" key="6">
    <source>
        <dbReference type="ARBA" id="ARBA00022801"/>
    </source>
</evidence>
<dbReference type="InterPro" id="IPR004860">
    <property type="entry name" value="LAGLIDADG_dom"/>
</dbReference>
<evidence type="ECO:0000256" key="14">
    <source>
        <dbReference type="RuleBase" id="RU362085"/>
    </source>
</evidence>
<comment type="function">
    <text evidence="11">The intein is an endonuclease.</text>
</comment>
<dbReference type="SUPFAM" id="SSF51294">
    <property type="entry name" value="Hedgehog/intein (Hint) domain"/>
    <property type="match status" value="1"/>
</dbReference>
<keyword evidence="3 14" id="KW-0235">DNA replication</keyword>
<dbReference type="EMBL" id="CP053084">
    <property type="protein sequence ID" value="QJR29338.1"/>
    <property type="molecule type" value="Genomic_DNA"/>
</dbReference>
<dbReference type="PANTHER" id="PTHR30153">
    <property type="entry name" value="REPLICATIVE DNA HELICASE DNAB"/>
    <property type="match status" value="1"/>
</dbReference>
<dbReference type="Proteomes" id="UP000501130">
    <property type="component" value="Chromosome"/>
</dbReference>
<name>A0ABX6N4L2_9BURK</name>
<keyword evidence="4" id="KW-0677">Repeat</keyword>
<feature type="domain" description="SF4 helicase" evidence="16">
    <location>
        <begin position="580"/>
        <end position="808"/>
    </location>
</feature>